<feature type="chain" id="PRO_5039308817" description="Peptidase S8/S53 domain-containing protein" evidence="9">
    <location>
        <begin position="22"/>
        <end position="1231"/>
    </location>
</feature>
<feature type="domain" description="Peptidase S8/S53" evidence="10">
    <location>
        <begin position="207"/>
        <end position="461"/>
    </location>
</feature>
<dbReference type="Pfam" id="PF00082">
    <property type="entry name" value="Peptidase_S8"/>
    <property type="match status" value="1"/>
</dbReference>
<dbReference type="OrthoDB" id="9795680at2"/>
<feature type="compositionally biased region" description="Low complexity" evidence="8">
    <location>
        <begin position="455"/>
        <end position="464"/>
    </location>
</feature>
<dbReference type="STRING" id="1912961.BU204_06775"/>
<dbReference type="RefSeq" id="WP_075124692.1">
    <property type="nucleotide sequence ID" value="NZ_MSIE01000008.1"/>
</dbReference>
<keyword evidence="9" id="KW-0732">Signal</keyword>
<dbReference type="InterPro" id="IPR022398">
    <property type="entry name" value="Peptidase_S8_His-AS"/>
</dbReference>
<dbReference type="PROSITE" id="PS00138">
    <property type="entry name" value="SUBTILASE_SER"/>
    <property type="match status" value="1"/>
</dbReference>
<dbReference type="Gene3D" id="3.40.50.200">
    <property type="entry name" value="Peptidase S8/S53 domain"/>
    <property type="match status" value="1"/>
</dbReference>
<dbReference type="GO" id="GO:0005975">
    <property type="term" value="P:carbohydrate metabolic process"/>
    <property type="evidence" value="ECO:0007669"/>
    <property type="project" value="UniProtKB-ARBA"/>
</dbReference>
<dbReference type="Gene3D" id="2.60.40.10">
    <property type="entry name" value="Immunoglobulins"/>
    <property type="match status" value="1"/>
</dbReference>
<dbReference type="InterPro" id="IPR015500">
    <property type="entry name" value="Peptidase_S8_subtilisin-rel"/>
</dbReference>
<dbReference type="PROSITE" id="PS51892">
    <property type="entry name" value="SUBTILASE"/>
    <property type="match status" value="1"/>
</dbReference>
<feature type="region of interest" description="Disordered" evidence="8">
    <location>
        <begin position="686"/>
        <end position="706"/>
    </location>
</feature>
<dbReference type="InterPro" id="IPR014756">
    <property type="entry name" value="Ig_E-set"/>
</dbReference>
<keyword evidence="4 6" id="KW-0720">Serine protease</keyword>
<dbReference type="GO" id="GO:0006508">
    <property type="term" value="P:proteolysis"/>
    <property type="evidence" value="ECO:0007669"/>
    <property type="project" value="UniProtKB-KW"/>
</dbReference>
<dbReference type="Gene3D" id="2.60.40.650">
    <property type="match status" value="1"/>
</dbReference>
<dbReference type="InterPro" id="IPR013783">
    <property type="entry name" value="Ig-like_fold"/>
</dbReference>
<dbReference type="SUPFAM" id="SSF81296">
    <property type="entry name" value="E set domains"/>
    <property type="match status" value="1"/>
</dbReference>
<evidence type="ECO:0000256" key="6">
    <source>
        <dbReference type="PROSITE-ProRule" id="PRU01240"/>
    </source>
</evidence>
<dbReference type="PANTHER" id="PTHR43806:SF11">
    <property type="entry name" value="CEREVISIN-RELATED"/>
    <property type="match status" value="1"/>
</dbReference>
<protein>
    <recommendedName>
        <fullName evidence="10">Peptidase S8/S53 domain-containing protein</fullName>
    </recommendedName>
</protein>
<evidence type="ECO:0000256" key="8">
    <source>
        <dbReference type="SAM" id="MobiDB-lite"/>
    </source>
</evidence>
<feature type="active site" description="Charge relay system" evidence="5 6">
    <location>
        <position position="248"/>
    </location>
</feature>
<dbReference type="Proteomes" id="UP000185596">
    <property type="component" value="Unassembled WGS sequence"/>
</dbReference>
<evidence type="ECO:0000256" key="3">
    <source>
        <dbReference type="ARBA" id="ARBA00022801"/>
    </source>
</evidence>
<evidence type="ECO:0000256" key="4">
    <source>
        <dbReference type="ARBA" id="ARBA00022825"/>
    </source>
</evidence>
<evidence type="ECO:0000256" key="7">
    <source>
        <dbReference type="RuleBase" id="RU003355"/>
    </source>
</evidence>
<reference evidence="11 12" key="1">
    <citation type="submission" date="2016-12" db="EMBL/GenBank/DDBJ databases">
        <title>The draft genome sequence of Actinophytocola sp. 11-183.</title>
        <authorList>
            <person name="Wang W."/>
            <person name="Yuan L."/>
        </authorList>
    </citation>
    <scope>NUCLEOTIDE SEQUENCE [LARGE SCALE GENOMIC DNA]</scope>
    <source>
        <strain evidence="11 12">11-183</strain>
    </source>
</reference>
<dbReference type="PROSITE" id="PS00137">
    <property type="entry name" value="SUBTILASE_HIS"/>
    <property type="match status" value="1"/>
</dbReference>
<dbReference type="PANTHER" id="PTHR43806">
    <property type="entry name" value="PEPTIDASE S8"/>
    <property type="match status" value="1"/>
</dbReference>
<sequence length="1231" mass="129575">MNSRPLRRCLLALGIALSVTAGVVLVGNAAEPANPAEPARSPVAEQVTQVTMITGDRVLASTSSLRVEFADPLRPRSYQQLTIHGDRYLIPADAAALIDSGTLDRELFNITGLVRQGYDDRHSASIPLLTRDATVGDTGRNALPAVGITASRLEKSHAATAWRDITGVGTRRAGTARIWLDREVTASTDASVPRIGARAAWERGLTGRGVTVAVLDTGIDTDHPDFAGRVRESRDFTGAGGVEDRNGHGTHVASVAAGTGAASGGRYRGVAPEADLAIGKVLDDEGRGTMSSVLAGMVWAAAETDADVVNLSLGADATDGTDPLSVAVDTLSAEHDTLFVAATGNDGADRGVATPAAANTALAVGSVGEADAPSPFSNRGPRLRDGVAKPDLAAPGEGIVAAAPADVPPLGEPVGEAYQRMDGTSMAAPHVSGAAALLAQQHRDWTPDRLKAALTSTATETSTEVSKEASDDPHAVGTGRVDIDRATRQSVIATGSVSAFLAWPTAGRRETRAVTWHNSGTEPVTLSLAAELRDSVGGTAPAGMLTLSADTVTVAPGADAEVEVTVAATAPGTYAGTLVATGPDGLRTRTTLSVEQEPEMYDLTVHLVNRDGAPATGDRDGALALALDDPRGRIEALTDGTARVPAGRYSVTARIRTPVPGREASLTVLTHPELVVDRDTEITLDARTGQPASISPDNPAARGGSHLSQVITRAPGCACVLVFYDELEPRSEALYVGTAPGTSSDGYAFALSRQATEPRVELHVDGPDPFEVAADWFDTSPVPTERGNLRAVYAGRATPAELAALDVRGKLVLFDMPPDTTYGQLRQTTLGIRDAGASLAMVVAEGDPAPRAAGEDDEVATALPTLWGGSVSAGRFRSVLAEDEASVRFASTPHPALRYELWIGVTGRVTTPQVHRPRTRDLAAVATSYHDNGGQHRFLGASAHFFGTTVSVVNSYAITAPQQRTEYFTPGEWALSVHGSLDLGQLSETRRLHAGRNRPIEWDRAVIGPSFRGTTLTGKETGGPPRPRPWAWRTEDVVDVVLPMHGDAAGRPRVPSREITGSISLYREDALVATVDSPTHARIEVLPAAARYRLTATATRTAAWWPLATTVSADWTFRSSGAEPRNQPLPLLTARFAPELDLANRAPGGRRFSFPSYVERQDGEPEVVGHRVEVSYDDGASWRQAQVRRSGKHWEVTVTHPASGFVSLRATATDSDGNTVRQTVLRAYQLG</sequence>
<evidence type="ECO:0000256" key="5">
    <source>
        <dbReference type="PIRSR" id="PIRSR615500-1"/>
    </source>
</evidence>
<gene>
    <name evidence="11" type="ORF">BU204_06775</name>
</gene>
<dbReference type="PROSITE" id="PS00136">
    <property type="entry name" value="SUBTILASE_ASP"/>
    <property type="match status" value="1"/>
</dbReference>
<dbReference type="InterPro" id="IPR000209">
    <property type="entry name" value="Peptidase_S8/S53_dom"/>
</dbReference>
<comment type="caution">
    <text evidence="11">The sequence shown here is derived from an EMBL/GenBank/DDBJ whole genome shotgun (WGS) entry which is preliminary data.</text>
</comment>
<organism evidence="11 12">
    <name type="scientific">Actinophytocola xanthii</name>
    <dbReference type="NCBI Taxonomy" id="1912961"/>
    <lineage>
        <taxon>Bacteria</taxon>
        <taxon>Bacillati</taxon>
        <taxon>Actinomycetota</taxon>
        <taxon>Actinomycetes</taxon>
        <taxon>Pseudonocardiales</taxon>
        <taxon>Pseudonocardiaceae</taxon>
    </lineage>
</organism>
<keyword evidence="12" id="KW-1185">Reference proteome</keyword>
<dbReference type="PRINTS" id="PR00723">
    <property type="entry name" value="SUBTILISIN"/>
</dbReference>
<dbReference type="EMBL" id="MSIE01000008">
    <property type="protein sequence ID" value="OLF18259.1"/>
    <property type="molecule type" value="Genomic_DNA"/>
</dbReference>
<evidence type="ECO:0000256" key="9">
    <source>
        <dbReference type="SAM" id="SignalP"/>
    </source>
</evidence>
<evidence type="ECO:0000313" key="11">
    <source>
        <dbReference type="EMBL" id="OLF18259.1"/>
    </source>
</evidence>
<evidence type="ECO:0000313" key="12">
    <source>
        <dbReference type="Proteomes" id="UP000185596"/>
    </source>
</evidence>
<dbReference type="InterPro" id="IPR050131">
    <property type="entry name" value="Peptidase_S8_subtilisin-like"/>
</dbReference>
<feature type="compositionally biased region" description="Basic and acidic residues" evidence="8">
    <location>
        <begin position="465"/>
        <end position="474"/>
    </location>
</feature>
<feature type="active site" description="Charge relay system" evidence="5 6">
    <location>
        <position position="425"/>
    </location>
</feature>
<dbReference type="InterPro" id="IPR023828">
    <property type="entry name" value="Peptidase_S8_Ser-AS"/>
</dbReference>
<accession>A0A1Q8CV84</accession>
<dbReference type="AlphaFoldDB" id="A0A1Q8CV84"/>
<proteinExistence type="inferred from homology"/>
<evidence type="ECO:0000256" key="1">
    <source>
        <dbReference type="ARBA" id="ARBA00011073"/>
    </source>
</evidence>
<feature type="region of interest" description="Disordered" evidence="8">
    <location>
        <begin position="455"/>
        <end position="478"/>
    </location>
</feature>
<keyword evidence="2 6" id="KW-0645">Protease</keyword>
<evidence type="ECO:0000259" key="10">
    <source>
        <dbReference type="Pfam" id="PF00082"/>
    </source>
</evidence>
<dbReference type="GO" id="GO:0004252">
    <property type="term" value="F:serine-type endopeptidase activity"/>
    <property type="evidence" value="ECO:0007669"/>
    <property type="project" value="UniProtKB-UniRule"/>
</dbReference>
<comment type="similarity">
    <text evidence="1 6 7">Belongs to the peptidase S8 family.</text>
</comment>
<name>A0A1Q8CV84_9PSEU</name>
<feature type="signal peptide" evidence="9">
    <location>
        <begin position="1"/>
        <end position="21"/>
    </location>
</feature>
<evidence type="ECO:0000256" key="2">
    <source>
        <dbReference type="ARBA" id="ARBA00022670"/>
    </source>
</evidence>
<dbReference type="InterPro" id="IPR036852">
    <property type="entry name" value="Peptidase_S8/S53_dom_sf"/>
</dbReference>
<dbReference type="InterPro" id="IPR023827">
    <property type="entry name" value="Peptidase_S8_Asp-AS"/>
</dbReference>
<keyword evidence="3 6" id="KW-0378">Hydrolase</keyword>
<feature type="active site" description="Charge relay system" evidence="5 6">
    <location>
        <position position="216"/>
    </location>
</feature>
<dbReference type="SUPFAM" id="SSF52743">
    <property type="entry name" value="Subtilisin-like"/>
    <property type="match status" value="1"/>
</dbReference>